<dbReference type="Pfam" id="PF14534">
    <property type="entry name" value="DUF4440"/>
    <property type="match status" value="1"/>
</dbReference>
<evidence type="ECO:0000256" key="1">
    <source>
        <dbReference type="SAM" id="MobiDB-lite"/>
    </source>
</evidence>
<feature type="domain" description="DUF4440" evidence="2">
    <location>
        <begin position="47"/>
        <end position="145"/>
    </location>
</feature>
<proteinExistence type="predicted"/>
<dbReference type="AlphaFoldDB" id="A0A853B9R7"/>
<dbReference type="InterPro" id="IPR027843">
    <property type="entry name" value="DUF4440"/>
</dbReference>
<accession>A0A853B9R7</accession>
<dbReference type="RefSeq" id="WP_179775389.1">
    <property type="nucleotide sequence ID" value="NZ_JACCFK010000001.1"/>
</dbReference>
<reference evidence="3 4" key="1">
    <citation type="submission" date="2020-07" db="EMBL/GenBank/DDBJ databases">
        <title>Sequencing the genomes of 1000 actinobacteria strains.</title>
        <authorList>
            <person name="Klenk H.-P."/>
        </authorList>
    </citation>
    <scope>NUCLEOTIDE SEQUENCE [LARGE SCALE GENOMIC DNA]</scope>
    <source>
        <strain evidence="3 4">DSM 104006</strain>
    </source>
</reference>
<dbReference type="InterPro" id="IPR032710">
    <property type="entry name" value="NTF2-like_dom_sf"/>
</dbReference>
<gene>
    <name evidence="3" type="ORF">HNR02_004837</name>
</gene>
<protein>
    <recommendedName>
        <fullName evidence="2">DUF4440 domain-containing protein</fullName>
    </recommendedName>
</protein>
<dbReference type="SUPFAM" id="SSF54427">
    <property type="entry name" value="NTF2-like"/>
    <property type="match status" value="1"/>
</dbReference>
<evidence type="ECO:0000313" key="4">
    <source>
        <dbReference type="Proteomes" id="UP000549616"/>
    </source>
</evidence>
<feature type="region of interest" description="Disordered" evidence="1">
    <location>
        <begin position="1"/>
        <end position="42"/>
    </location>
</feature>
<dbReference type="Proteomes" id="UP000549616">
    <property type="component" value="Unassembled WGS sequence"/>
</dbReference>
<comment type="caution">
    <text evidence="3">The sequence shown here is derived from an EMBL/GenBank/DDBJ whole genome shotgun (WGS) entry which is preliminary data.</text>
</comment>
<organism evidence="3 4">
    <name type="scientific">Amycolatopsis endophytica</name>
    <dbReference type="NCBI Taxonomy" id="860233"/>
    <lineage>
        <taxon>Bacteria</taxon>
        <taxon>Bacillati</taxon>
        <taxon>Actinomycetota</taxon>
        <taxon>Actinomycetes</taxon>
        <taxon>Pseudonocardiales</taxon>
        <taxon>Pseudonocardiaceae</taxon>
        <taxon>Amycolatopsis</taxon>
    </lineage>
</organism>
<dbReference type="EMBL" id="JACCFK010000001">
    <property type="protein sequence ID" value="NYI91514.1"/>
    <property type="molecule type" value="Genomic_DNA"/>
</dbReference>
<sequence length="154" mass="17403">MPLHGFPVADRADDDPGVPARRSPRFTDLPVPRPGPVSADLGGPLDLEQQAWEATLRGRAADVYDRIMAVNARVLLPEGPLTRREALERWAPNLTWPRHRLRAERAVPITDGITYLTYQAVAGARDEYHAACSSLFVRRGDAWWLVWHQRQDSF</sequence>
<name>A0A853B9R7_9PSEU</name>
<evidence type="ECO:0000313" key="3">
    <source>
        <dbReference type="EMBL" id="NYI91514.1"/>
    </source>
</evidence>
<keyword evidence="4" id="KW-1185">Reference proteome</keyword>
<evidence type="ECO:0000259" key="2">
    <source>
        <dbReference type="Pfam" id="PF14534"/>
    </source>
</evidence>